<dbReference type="Gene3D" id="2.60.120.10">
    <property type="entry name" value="Jelly Rolls"/>
    <property type="match status" value="1"/>
</dbReference>
<evidence type="ECO:0000256" key="1">
    <source>
        <dbReference type="ARBA" id="ARBA00023015"/>
    </source>
</evidence>
<dbReference type="AlphaFoldDB" id="A0A521FFY4"/>
<dbReference type="SUPFAM" id="SSF46689">
    <property type="entry name" value="Homeodomain-like"/>
    <property type="match status" value="1"/>
</dbReference>
<keyword evidence="6" id="KW-1185">Reference proteome</keyword>
<keyword evidence="1" id="KW-0805">Transcription regulation</keyword>
<dbReference type="InterPro" id="IPR014710">
    <property type="entry name" value="RmlC-like_jellyroll"/>
</dbReference>
<reference evidence="5 6" key="1">
    <citation type="submission" date="2017-05" db="EMBL/GenBank/DDBJ databases">
        <authorList>
            <person name="Varghese N."/>
            <person name="Submissions S."/>
        </authorList>
    </citation>
    <scope>NUCLEOTIDE SEQUENCE [LARGE SCALE GENOMIC DNA]</scope>
    <source>
        <strain evidence="5 6">DSM 19036</strain>
    </source>
</reference>
<dbReference type="SUPFAM" id="SSF51215">
    <property type="entry name" value="Regulatory protein AraC"/>
    <property type="match status" value="1"/>
</dbReference>
<name>A0A521FFY4_9SPHI</name>
<dbReference type="OrthoDB" id="2585681at2"/>
<keyword evidence="3" id="KW-0804">Transcription</keyword>
<gene>
    <name evidence="5" type="ORF">SAMN06265348_111226</name>
</gene>
<evidence type="ECO:0000259" key="4">
    <source>
        <dbReference type="PROSITE" id="PS01124"/>
    </source>
</evidence>
<evidence type="ECO:0000256" key="3">
    <source>
        <dbReference type="ARBA" id="ARBA00023163"/>
    </source>
</evidence>
<dbReference type="Gene3D" id="1.10.10.60">
    <property type="entry name" value="Homeodomain-like"/>
    <property type="match status" value="1"/>
</dbReference>
<keyword evidence="2 5" id="KW-0238">DNA-binding</keyword>
<dbReference type="PANTHER" id="PTHR43280:SF28">
    <property type="entry name" value="HTH-TYPE TRANSCRIPTIONAL ACTIVATOR RHAS"/>
    <property type="match status" value="1"/>
</dbReference>
<proteinExistence type="predicted"/>
<dbReference type="SMART" id="SM00342">
    <property type="entry name" value="HTH_ARAC"/>
    <property type="match status" value="1"/>
</dbReference>
<dbReference type="PANTHER" id="PTHR43280">
    <property type="entry name" value="ARAC-FAMILY TRANSCRIPTIONAL REGULATOR"/>
    <property type="match status" value="1"/>
</dbReference>
<dbReference type="InterPro" id="IPR009057">
    <property type="entry name" value="Homeodomain-like_sf"/>
</dbReference>
<feature type="domain" description="HTH araC/xylS-type" evidence="4">
    <location>
        <begin position="212"/>
        <end position="290"/>
    </location>
</feature>
<dbReference type="PROSITE" id="PS01124">
    <property type="entry name" value="HTH_ARAC_FAMILY_2"/>
    <property type="match status" value="1"/>
</dbReference>
<organism evidence="5 6">
    <name type="scientific">Pedobacter westerhofensis</name>
    <dbReference type="NCBI Taxonomy" id="425512"/>
    <lineage>
        <taxon>Bacteria</taxon>
        <taxon>Pseudomonadati</taxon>
        <taxon>Bacteroidota</taxon>
        <taxon>Sphingobacteriia</taxon>
        <taxon>Sphingobacteriales</taxon>
        <taxon>Sphingobacteriaceae</taxon>
        <taxon>Pedobacter</taxon>
    </lineage>
</organism>
<protein>
    <submittedName>
        <fullName evidence="5">AraC-type DNA-binding protein</fullName>
    </submittedName>
</protein>
<dbReference type="EMBL" id="FXTN01000011">
    <property type="protein sequence ID" value="SMO94450.1"/>
    <property type="molecule type" value="Genomic_DNA"/>
</dbReference>
<dbReference type="RefSeq" id="WP_142530190.1">
    <property type="nucleotide sequence ID" value="NZ_CBCSJO010000001.1"/>
</dbReference>
<evidence type="ECO:0000256" key="2">
    <source>
        <dbReference type="ARBA" id="ARBA00023125"/>
    </source>
</evidence>
<dbReference type="GO" id="GO:0003700">
    <property type="term" value="F:DNA-binding transcription factor activity"/>
    <property type="evidence" value="ECO:0007669"/>
    <property type="project" value="InterPro"/>
</dbReference>
<dbReference type="InterPro" id="IPR037923">
    <property type="entry name" value="HTH-like"/>
</dbReference>
<dbReference type="Pfam" id="PF12833">
    <property type="entry name" value="HTH_18"/>
    <property type="match status" value="1"/>
</dbReference>
<dbReference type="Proteomes" id="UP000320300">
    <property type="component" value="Unassembled WGS sequence"/>
</dbReference>
<sequence length="299" mass="34286">MRKKAASILVNPLADEFGSGIRIEKALVKDFNSFEQADLCILAQAEQSHRDNYHLFFLLEEGTISIEIDFQRHTINPSSVICIHPSQVHRILSFENVTVTFWTITNENLNPENLLLLENITPAMPLTLDKDTFSILSDAASLSIKIAERHREKLHRSLLKDSCNTLVSLVASQYLAQFKPADRLSRFEVVTKAFKLALERDFRIAKKPGMYAQKLHLSIPYLNECVKNTTGYSVSHHIQQRVILEAKRFLHHSDKSVKEIAFELGYDDYPQFSRLFTKIAGMTALTFRNQNLDLFNTYL</sequence>
<dbReference type="InterPro" id="IPR018060">
    <property type="entry name" value="HTH_AraC"/>
</dbReference>
<accession>A0A521FFY4</accession>
<evidence type="ECO:0000313" key="5">
    <source>
        <dbReference type="EMBL" id="SMO94450.1"/>
    </source>
</evidence>
<dbReference type="GO" id="GO:0043565">
    <property type="term" value="F:sequence-specific DNA binding"/>
    <property type="evidence" value="ECO:0007669"/>
    <property type="project" value="InterPro"/>
</dbReference>
<evidence type="ECO:0000313" key="6">
    <source>
        <dbReference type="Proteomes" id="UP000320300"/>
    </source>
</evidence>